<dbReference type="EC" id="3.6.-.-" evidence="4"/>
<evidence type="ECO:0000259" key="3">
    <source>
        <dbReference type="PROSITE" id="PS51462"/>
    </source>
</evidence>
<dbReference type="InterPro" id="IPR000086">
    <property type="entry name" value="NUDIX_hydrolase_dom"/>
</dbReference>
<dbReference type="PANTHER" id="PTHR43736:SF1">
    <property type="entry name" value="DIHYDRONEOPTERIN TRIPHOSPHATE DIPHOSPHATASE"/>
    <property type="match status" value="1"/>
</dbReference>
<dbReference type="RefSeq" id="WP_373567529.1">
    <property type="nucleotide sequence ID" value="NZ_JANHOF010000001.1"/>
</dbReference>
<dbReference type="Proteomes" id="UP001589818">
    <property type="component" value="Unassembled WGS sequence"/>
</dbReference>
<dbReference type="SUPFAM" id="SSF55811">
    <property type="entry name" value="Nudix"/>
    <property type="match status" value="1"/>
</dbReference>
<dbReference type="PRINTS" id="PR00502">
    <property type="entry name" value="NUDIXFAMILY"/>
</dbReference>
<sequence length="140" mass="16219">MRSCLSGEQNCSDRRGWDIPGGHVEIGGTPAQAALRELYEETGARTNSPAFLGYILIRLLGEKPDNYKYPYPVSYMVFYWARINHLEDIASNDEIRTRELFSPEQVNEISWIKENRLFYEEALRRAFVTNLDMLSIHDAE</sequence>
<comment type="caution">
    <text evidence="4">The sequence shown here is derived from an EMBL/GenBank/DDBJ whole genome shotgun (WGS) entry which is preliminary data.</text>
</comment>
<dbReference type="PANTHER" id="PTHR43736">
    <property type="entry name" value="ADP-RIBOSE PYROPHOSPHATASE"/>
    <property type="match status" value="1"/>
</dbReference>
<gene>
    <name evidence="4" type="ORF">ACFFJ8_23675</name>
</gene>
<proteinExistence type="inferred from homology"/>
<evidence type="ECO:0000256" key="1">
    <source>
        <dbReference type="ARBA" id="ARBA00005582"/>
    </source>
</evidence>
<keyword evidence="5" id="KW-1185">Reference proteome</keyword>
<feature type="domain" description="Nudix hydrolase" evidence="3">
    <location>
        <begin position="1"/>
        <end position="124"/>
    </location>
</feature>
<dbReference type="PROSITE" id="PS51462">
    <property type="entry name" value="NUDIX"/>
    <property type="match status" value="1"/>
</dbReference>
<organism evidence="4 5">
    <name type="scientific">Paenibacillus mendelii</name>
    <dbReference type="NCBI Taxonomy" id="206163"/>
    <lineage>
        <taxon>Bacteria</taxon>
        <taxon>Bacillati</taxon>
        <taxon>Bacillota</taxon>
        <taxon>Bacilli</taxon>
        <taxon>Bacillales</taxon>
        <taxon>Paenibacillaceae</taxon>
        <taxon>Paenibacillus</taxon>
    </lineage>
</organism>
<evidence type="ECO:0000256" key="2">
    <source>
        <dbReference type="ARBA" id="ARBA00022801"/>
    </source>
</evidence>
<dbReference type="GO" id="GO:0016787">
    <property type="term" value="F:hydrolase activity"/>
    <property type="evidence" value="ECO:0007669"/>
    <property type="project" value="UniProtKB-KW"/>
</dbReference>
<dbReference type="Gene3D" id="3.90.79.10">
    <property type="entry name" value="Nucleoside Triphosphate Pyrophosphohydrolase"/>
    <property type="match status" value="1"/>
</dbReference>
<dbReference type="Pfam" id="PF00293">
    <property type="entry name" value="NUDIX"/>
    <property type="match status" value="1"/>
</dbReference>
<name>A0ABV6JFX2_9BACL</name>
<accession>A0ABV6JFX2</accession>
<keyword evidence="2 4" id="KW-0378">Hydrolase</keyword>
<reference evidence="4 5" key="1">
    <citation type="submission" date="2024-09" db="EMBL/GenBank/DDBJ databases">
        <authorList>
            <person name="Sun Q."/>
            <person name="Mori K."/>
        </authorList>
    </citation>
    <scope>NUCLEOTIDE SEQUENCE [LARGE SCALE GENOMIC DNA]</scope>
    <source>
        <strain evidence="4 5">CCM 4839</strain>
    </source>
</reference>
<dbReference type="EMBL" id="JBHLVF010000041">
    <property type="protein sequence ID" value="MFC0394349.1"/>
    <property type="molecule type" value="Genomic_DNA"/>
</dbReference>
<comment type="similarity">
    <text evidence="1">Belongs to the Nudix hydrolase family.</text>
</comment>
<evidence type="ECO:0000313" key="5">
    <source>
        <dbReference type="Proteomes" id="UP001589818"/>
    </source>
</evidence>
<dbReference type="InterPro" id="IPR015797">
    <property type="entry name" value="NUDIX_hydrolase-like_dom_sf"/>
</dbReference>
<dbReference type="InterPro" id="IPR020476">
    <property type="entry name" value="Nudix_hydrolase"/>
</dbReference>
<evidence type="ECO:0000313" key="4">
    <source>
        <dbReference type="EMBL" id="MFC0394349.1"/>
    </source>
</evidence>
<protein>
    <submittedName>
        <fullName evidence="4">NUDIX hydrolase</fullName>
        <ecNumber evidence="4">3.6.-.-</ecNumber>
    </submittedName>
</protein>